<reference evidence="2" key="1">
    <citation type="submission" date="2016-10" db="EMBL/GenBank/DDBJ databases">
        <authorList>
            <person name="Varghese N."/>
            <person name="Submissions S."/>
        </authorList>
    </citation>
    <scope>NUCLEOTIDE SEQUENCE [LARGE SCALE GENOMIC DNA]</scope>
    <source>
        <strain evidence="2">CGMCC 1.10971</strain>
    </source>
</reference>
<keyword evidence="2" id="KW-1185">Reference proteome</keyword>
<dbReference type="STRING" id="1045558.SAMN05216175_11313"/>
<protein>
    <submittedName>
        <fullName evidence="1">Uncharacterized protein</fullName>
    </submittedName>
</protein>
<dbReference type="EMBL" id="FOOU01000013">
    <property type="protein sequence ID" value="SFG76222.1"/>
    <property type="molecule type" value="Genomic_DNA"/>
</dbReference>
<accession>A0A1I2UGC2</accession>
<evidence type="ECO:0000313" key="2">
    <source>
        <dbReference type="Proteomes" id="UP000198623"/>
    </source>
</evidence>
<evidence type="ECO:0000313" key="1">
    <source>
        <dbReference type="EMBL" id="SFG76222.1"/>
    </source>
</evidence>
<gene>
    <name evidence="1" type="ORF">SAMN05216175_11313</name>
</gene>
<organism evidence="1 2">
    <name type="scientific">Neptunomonas qingdaonensis</name>
    <dbReference type="NCBI Taxonomy" id="1045558"/>
    <lineage>
        <taxon>Bacteria</taxon>
        <taxon>Pseudomonadati</taxon>
        <taxon>Pseudomonadota</taxon>
        <taxon>Gammaproteobacteria</taxon>
        <taxon>Oceanospirillales</taxon>
        <taxon>Oceanospirillaceae</taxon>
        <taxon>Neptunomonas</taxon>
    </lineage>
</organism>
<proteinExistence type="predicted"/>
<dbReference type="Proteomes" id="UP000198623">
    <property type="component" value="Unassembled WGS sequence"/>
</dbReference>
<name>A0A1I2UGC2_9GAMM</name>
<sequence>MKTYHFLALFFVITLAVTSGNLLSNYISVRLVAYGVQQANAAMDVERKRIVDKMKVDLDQKHEAAKKQRSRSKKAQAMWRSCLDWTAMHQQKPTYTTEKESKKQCDIYHRYVDTGV</sequence>
<dbReference type="AlphaFoldDB" id="A0A1I2UGC2"/>